<dbReference type="Proteomes" id="UP001500620">
    <property type="component" value="Unassembled WGS sequence"/>
</dbReference>
<evidence type="ECO:0000313" key="2">
    <source>
        <dbReference type="Proteomes" id="UP001500620"/>
    </source>
</evidence>
<sequence length="462" mass="50450">MNDTFRLGVVRGVSYGLFGPPGEFVPQARELGAGLVRAYLYWSQLEPEPGRFTWDAADALLTQLDGDTEVWLTVCSSSPWATRQPATFLPPSPAKDPDDYARFATALVEHCKGRIRYFQADNEPSNAGLLWSGTAAEYVTQLRALHTAVHAADPQAQVILGGCGYDVLSSPADSPARAFFDEILDTGRDAFDVFDVHLYGQPSNVPDYVAQARDMMRRHGYERPVFAGEHAGPVLFEFPELDPVVAEAFASLPPDAADLVELAGEDTPERRAMAALYARIDELPPRLQMLMQGCPGALSAKRDRIACRQLVMRTVQAMACGVTRTAYWNLAPEVPGYSDRYQMMDLMFGRLPLLDYDAVGTLTRHNAAASTFTLLSSELSGATAVSQRDGAYYVERPSRGPLWIAWAEADTFDGEDDTPVEQSLPWPSATAAAIDAFGCPVPTQVHDGHVHIATTVTPVFIS</sequence>
<keyword evidence="2" id="KW-1185">Reference proteome</keyword>
<dbReference type="InterPro" id="IPR051923">
    <property type="entry name" value="Glycosyl_Hydrolase_39"/>
</dbReference>
<evidence type="ECO:0008006" key="3">
    <source>
        <dbReference type="Google" id="ProtNLM"/>
    </source>
</evidence>
<accession>A0ABP8DS58</accession>
<comment type="caution">
    <text evidence="1">The sequence shown here is derived from an EMBL/GenBank/DDBJ whole genome shotgun (WGS) entry which is preliminary data.</text>
</comment>
<dbReference type="RefSeq" id="WP_345140238.1">
    <property type="nucleotide sequence ID" value="NZ_BAABAT010000053.1"/>
</dbReference>
<organism evidence="1 2">
    <name type="scientific">Dactylosporangium darangshiense</name>
    <dbReference type="NCBI Taxonomy" id="579108"/>
    <lineage>
        <taxon>Bacteria</taxon>
        <taxon>Bacillati</taxon>
        <taxon>Actinomycetota</taxon>
        <taxon>Actinomycetes</taxon>
        <taxon>Micromonosporales</taxon>
        <taxon>Micromonosporaceae</taxon>
        <taxon>Dactylosporangium</taxon>
    </lineage>
</organism>
<name>A0ABP8DS58_9ACTN</name>
<protein>
    <recommendedName>
        <fullName evidence="3">Glycoside hydrolase family 5 domain-containing protein</fullName>
    </recommendedName>
</protein>
<dbReference type="InterPro" id="IPR017853">
    <property type="entry name" value="GH"/>
</dbReference>
<dbReference type="SUPFAM" id="SSF51445">
    <property type="entry name" value="(Trans)glycosidases"/>
    <property type="match status" value="1"/>
</dbReference>
<dbReference type="EMBL" id="BAABAT010000053">
    <property type="protein sequence ID" value="GAA4262617.1"/>
    <property type="molecule type" value="Genomic_DNA"/>
</dbReference>
<dbReference type="PANTHER" id="PTHR12631">
    <property type="entry name" value="ALPHA-L-IDURONIDASE"/>
    <property type="match status" value="1"/>
</dbReference>
<dbReference type="PANTHER" id="PTHR12631:SF10">
    <property type="entry name" value="BETA-XYLOSIDASE-LIKE PROTEIN-RELATED"/>
    <property type="match status" value="1"/>
</dbReference>
<gene>
    <name evidence="1" type="ORF">GCM10022255_099990</name>
</gene>
<evidence type="ECO:0000313" key="1">
    <source>
        <dbReference type="EMBL" id="GAA4262617.1"/>
    </source>
</evidence>
<proteinExistence type="predicted"/>
<dbReference type="Gene3D" id="3.20.20.80">
    <property type="entry name" value="Glycosidases"/>
    <property type="match status" value="1"/>
</dbReference>
<reference evidence="2" key="1">
    <citation type="journal article" date="2019" name="Int. J. Syst. Evol. Microbiol.">
        <title>The Global Catalogue of Microorganisms (GCM) 10K type strain sequencing project: providing services to taxonomists for standard genome sequencing and annotation.</title>
        <authorList>
            <consortium name="The Broad Institute Genomics Platform"/>
            <consortium name="The Broad Institute Genome Sequencing Center for Infectious Disease"/>
            <person name="Wu L."/>
            <person name="Ma J."/>
        </authorList>
    </citation>
    <scope>NUCLEOTIDE SEQUENCE [LARGE SCALE GENOMIC DNA]</scope>
    <source>
        <strain evidence="2">JCM 17441</strain>
    </source>
</reference>